<reference evidence="2 3" key="1">
    <citation type="journal article" date="2013" name="Stand. Genomic Sci.">
        <title>Genome sequence of the reddish-pigmented Rubellimicrobium thermophilum type strain (DSM 16684(T)), a member of the Roseobacter clade.</title>
        <authorList>
            <person name="Fiebig A."/>
            <person name="Riedel T."/>
            <person name="Gronow S."/>
            <person name="Petersen J."/>
            <person name="Klenk H.P."/>
            <person name="Goker M."/>
        </authorList>
    </citation>
    <scope>NUCLEOTIDE SEQUENCE [LARGE SCALE GENOMIC DNA]</scope>
    <source>
        <strain evidence="2 3">DSM 16684</strain>
    </source>
</reference>
<dbReference type="PATRIC" id="fig|1123069.3.peg.2719"/>
<evidence type="ECO:0000259" key="1">
    <source>
        <dbReference type="Pfam" id="PF18557"/>
    </source>
</evidence>
<protein>
    <recommendedName>
        <fullName evidence="1">Anti-sigma factor NepR domain-containing protein</fullName>
    </recommendedName>
</protein>
<dbReference type="Pfam" id="PF18557">
    <property type="entry name" value="NepR"/>
    <property type="match status" value="1"/>
</dbReference>
<accession>S9QNZ3</accession>
<organism evidence="2 3">
    <name type="scientific">Rubellimicrobium thermophilum DSM 16684</name>
    <dbReference type="NCBI Taxonomy" id="1123069"/>
    <lineage>
        <taxon>Bacteria</taxon>
        <taxon>Pseudomonadati</taxon>
        <taxon>Pseudomonadota</taxon>
        <taxon>Alphaproteobacteria</taxon>
        <taxon>Rhodobacterales</taxon>
        <taxon>Roseobacteraceae</taxon>
        <taxon>Rubellimicrobium</taxon>
    </lineage>
</organism>
<dbReference type="STRING" id="1123069.ruthe_02743"/>
<comment type="caution">
    <text evidence="2">The sequence shown here is derived from an EMBL/GenBank/DDBJ whole genome shotgun (WGS) entry which is preliminary data.</text>
</comment>
<gene>
    <name evidence="2" type="ORF">ruthe_02743</name>
</gene>
<dbReference type="InterPro" id="IPR041649">
    <property type="entry name" value="NepR"/>
</dbReference>
<evidence type="ECO:0000313" key="2">
    <source>
        <dbReference type="EMBL" id="EPX83126.1"/>
    </source>
</evidence>
<dbReference type="EMBL" id="AOLV01000033">
    <property type="protein sequence ID" value="EPX83126.1"/>
    <property type="molecule type" value="Genomic_DNA"/>
</dbReference>
<name>S9QNZ3_9RHOB</name>
<evidence type="ECO:0000313" key="3">
    <source>
        <dbReference type="Proteomes" id="UP000015346"/>
    </source>
</evidence>
<dbReference type="Proteomes" id="UP000015346">
    <property type="component" value="Unassembled WGS sequence"/>
</dbReference>
<keyword evidence="3" id="KW-1185">Reference proteome</keyword>
<feature type="domain" description="Anti-sigma factor NepR" evidence="1">
    <location>
        <begin position="15"/>
        <end position="49"/>
    </location>
</feature>
<dbReference type="AlphaFoldDB" id="S9QNZ3"/>
<proteinExistence type="predicted"/>
<dbReference type="HOGENOM" id="CLU_205889_1_0_5"/>
<sequence>MYMDMSDAKGKSRLHQQIDENLRRVYEDLLNEEVPDRFRDLIAQLKARETEREKRS</sequence>